<dbReference type="Proteomes" id="UP000095281">
    <property type="component" value="Unplaced"/>
</dbReference>
<keyword evidence="1" id="KW-1185">Reference proteome</keyword>
<reference evidence="2" key="1">
    <citation type="submission" date="2016-11" db="UniProtKB">
        <authorList>
            <consortium name="WormBaseParasite"/>
        </authorList>
    </citation>
    <scope>IDENTIFICATION</scope>
</reference>
<protein>
    <submittedName>
        <fullName evidence="2">Uncharacterized protein</fullName>
    </submittedName>
</protein>
<proteinExistence type="predicted"/>
<evidence type="ECO:0000313" key="2">
    <source>
        <dbReference type="WBParaSite" id="MhA1_Contig682.frz3.gene3"/>
    </source>
</evidence>
<sequence length="101" mass="11828">MLRESFHIINKVRKIYCFFVQIEKEITKNECFSSSNIENNNDKNIIEEEINVDDKAKNIIDDDNKFIPLGIPLVNADEIQHITKDEAQQIEDINTKNFSKD</sequence>
<evidence type="ECO:0000313" key="1">
    <source>
        <dbReference type="Proteomes" id="UP000095281"/>
    </source>
</evidence>
<dbReference type="AlphaFoldDB" id="A0A1I8BVT5"/>
<accession>A0A1I8BVT5</accession>
<organism evidence="1 2">
    <name type="scientific">Meloidogyne hapla</name>
    <name type="common">Root-knot nematode worm</name>
    <dbReference type="NCBI Taxonomy" id="6305"/>
    <lineage>
        <taxon>Eukaryota</taxon>
        <taxon>Metazoa</taxon>
        <taxon>Ecdysozoa</taxon>
        <taxon>Nematoda</taxon>
        <taxon>Chromadorea</taxon>
        <taxon>Rhabditida</taxon>
        <taxon>Tylenchina</taxon>
        <taxon>Tylenchomorpha</taxon>
        <taxon>Tylenchoidea</taxon>
        <taxon>Meloidogynidae</taxon>
        <taxon>Meloidogyninae</taxon>
        <taxon>Meloidogyne</taxon>
    </lineage>
</organism>
<dbReference type="WBParaSite" id="MhA1_Contig682.frz3.gene3">
    <property type="protein sequence ID" value="MhA1_Contig682.frz3.gene3"/>
    <property type="gene ID" value="MhA1_Contig682.frz3.gene3"/>
</dbReference>
<name>A0A1I8BVT5_MELHA</name>